<dbReference type="GO" id="GO:0005829">
    <property type="term" value="C:cytosol"/>
    <property type="evidence" value="ECO:0007669"/>
    <property type="project" value="TreeGrafter"/>
</dbReference>
<dbReference type="InterPro" id="IPR001650">
    <property type="entry name" value="Helicase_C-like"/>
</dbReference>
<dbReference type="SMART" id="SM00487">
    <property type="entry name" value="DEXDc"/>
    <property type="match status" value="1"/>
</dbReference>
<dbReference type="AlphaFoldDB" id="E6QJ94"/>
<dbReference type="Pfam" id="PF00271">
    <property type="entry name" value="Helicase_C"/>
    <property type="match status" value="1"/>
</dbReference>
<evidence type="ECO:0000313" key="4">
    <source>
        <dbReference type="EMBL" id="CBI07310.1"/>
    </source>
</evidence>
<dbReference type="InterPro" id="IPR014001">
    <property type="entry name" value="Helicase_ATP-bd"/>
</dbReference>
<comment type="caution">
    <text evidence="4">The sequence shown here is derived from an EMBL/GenBank/DDBJ whole genome shotgun (WGS) entry which is preliminary data.</text>
</comment>
<accession>E6QJ94</accession>
<dbReference type="GO" id="GO:0016787">
    <property type="term" value="F:hydrolase activity"/>
    <property type="evidence" value="ECO:0007669"/>
    <property type="project" value="InterPro"/>
</dbReference>
<dbReference type="PANTHER" id="PTHR47396:SF1">
    <property type="entry name" value="ATP-DEPENDENT HELICASE IRC3-RELATED"/>
    <property type="match status" value="1"/>
</dbReference>
<dbReference type="PANTHER" id="PTHR47396">
    <property type="entry name" value="TYPE I RESTRICTION ENZYME ECOKI R PROTEIN"/>
    <property type="match status" value="1"/>
</dbReference>
<dbReference type="InterPro" id="IPR027417">
    <property type="entry name" value="P-loop_NTPase"/>
</dbReference>
<organism evidence="4">
    <name type="scientific">mine drainage metagenome</name>
    <dbReference type="NCBI Taxonomy" id="410659"/>
    <lineage>
        <taxon>unclassified sequences</taxon>
        <taxon>metagenomes</taxon>
        <taxon>ecological metagenomes</taxon>
    </lineage>
</organism>
<gene>
    <name evidence="4" type="ORF">CARN6_0642</name>
</gene>
<feature type="region of interest" description="Disordered" evidence="1">
    <location>
        <begin position="760"/>
        <end position="805"/>
    </location>
</feature>
<sequence length="805" mass="88118">MKLRAYQEQAVDALLKDAYDGLCPVGVLPTGAGKTVVMRAIIEQWLQDHPEHQILLLAHRTRLLTQARERFEGSSRQGAAPQQGIPTLVVSAGMGMRDEAVPGSVTVASIQTLSGMENRRDWDLVLVDEAHRVGTEEEGGQYAAFLQSLNKDPPIIGLTATPWRMVDNRHVPIYGPQSLFQKASCWIYPKDLIAQGYLLAPEVVPVRYILPTTGIQLSHGEVAVAGIDGYRSLDFTQRIQEILEKTEDCDHVLIFCDTIKEAEAVAEALAGSNPLAGSETLAGSIQAGSIASCVLHGGHSENERNEQIERFRMGVFRYLVNVDVFTEGLDVPEIDAVVLLRRTQSVVRYLQMAGRGLRPFAVRQDHEQGKATCRILDYGQHIERLGPVEAARGENAMPLAWKKRRWKNRDTEMQPLRGATLPGAALPIHELDETQGAPDCIEPEAAFCVPLKALRAFPIRARNGTDFLLLRFRIDDPDPSPCREHPSNKTLWVERKLHASDPSLQEMARRWSRLSGVSVKKLYGTKDKETSLPMQMMSMLGSGQGFLDYAPFAVRVRWSERAERWMVDGWQWSGRAHMQIEVGDERALNAWIQRTAGTQDAVEQTMRQFLYRLSRSGVLDLQDTLLAAALPGAVLQTASLSGANLPAVSLPAVSLPEPVGRASGSPEKMMEEQESTTVGGVYNNSVPHERASALAGWDTPPSPPSFLQDHLDLPVVLPSPMVSPPVGSAVFPPSRPPAWWSQEIASGGLAADRLAADRLASGEVMDEKQSVAPPAGVQPPAEAQPLPSDGDLPTAVSLGDFRGVS</sequence>
<dbReference type="PROSITE" id="PS51194">
    <property type="entry name" value="HELICASE_CTER"/>
    <property type="match status" value="1"/>
</dbReference>
<feature type="region of interest" description="Disordered" evidence="1">
    <location>
        <begin position="655"/>
        <end position="676"/>
    </location>
</feature>
<feature type="domain" description="Helicase ATP-binding" evidence="2">
    <location>
        <begin position="15"/>
        <end position="162"/>
    </location>
</feature>
<evidence type="ECO:0000256" key="1">
    <source>
        <dbReference type="SAM" id="MobiDB-lite"/>
    </source>
</evidence>
<feature type="domain" description="Helicase C-terminal" evidence="3">
    <location>
        <begin position="238"/>
        <end position="417"/>
    </location>
</feature>
<dbReference type="InterPro" id="IPR006935">
    <property type="entry name" value="Helicase/UvrB_N"/>
</dbReference>
<proteinExistence type="predicted"/>
<dbReference type="Pfam" id="PF04851">
    <property type="entry name" value="ResIII"/>
    <property type="match status" value="1"/>
</dbReference>
<evidence type="ECO:0000259" key="3">
    <source>
        <dbReference type="PROSITE" id="PS51194"/>
    </source>
</evidence>
<dbReference type="PROSITE" id="PS51192">
    <property type="entry name" value="HELICASE_ATP_BIND_1"/>
    <property type="match status" value="1"/>
</dbReference>
<dbReference type="GO" id="GO:0003677">
    <property type="term" value="F:DNA binding"/>
    <property type="evidence" value="ECO:0007669"/>
    <property type="project" value="InterPro"/>
</dbReference>
<dbReference type="Gene3D" id="3.40.50.300">
    <property type="entry name" value="P-loop containing nucleotide triphosphate hydrolases"/>
    <property type="match status" value="2"/>
</dbReference>
<dbReference type="GO" id="GO:0005524">
    <property type="term" value="F:ATP binding"/>
    <property type="evidence" value="ECO:0007669"/>
    <property type="project" value="InterPro"/>
</dbReference>
<evidence type="ECO:0000259" key="2">
    <source>
        <dbReference type="PROSITE" id="PS51192"/>
    </source>
</evidence>
<reference evidence="4" key="1">
    <citation type="submission" date="2009-10" db="EMBL/GenBank/DDBJ databases">
        <title>Diversity of trophic interactions inside an arsenic-rich microbial ecosystem.</title>
        <authorList>
            <person name="Bertin P.N."/>
            <person name="Heinrich-Salmeron A."/>
            <person name="Pelletier E."/>
            <person name="Goulhen-Chollet F."/>
            <person name="Arsene-Ploetze F."/>
            <person name="Gallien S."/>
            <person name="Calteau A."/>
            <person name="Vallenet D."/>
            <person name="Casiot C."/>
            <person name="Chane-Woon-Ming B."/>
            <person name="Giloteaux L."/>
            <person name="Barakat M."/>
            <person name="Bonnefoy V."/>
            <person name="Bruneel O."/>
            <person name="Chandler M."/>
            <person name="Cleiss J."/>
            <person name="Duran R."/>
            <person name="Elbaz-Poulichet F."/>
            <person name="Fonknechten N."/>
            <person name="Lauga B."/>
            <person name="Mornico D."/>
            <person name="Ortet P."/>
            <person name="Schaeffer C."/>
            <person name="Siguier P."/>
            <person name="Alexander Thil Smith A."/>
            <person name="Van Dorsselaer A."/>
            <person name="Weissenbach J."/>
            <person name="Medigue C."/>
            <person name="Le Paslier D."/>
        </authorList>
    </citation>
    <scope>NUCLEOTIDE SEQUENCE</scope>
</reference>
<protein>
    <submittedName>
        <fullName evidence="4">Uncharacterized protein</fullName>
    </submittedName>
</protein>
<dbReference type="EMBL" id="CABQ01000087">
    <property type="protein sequence ID" value="CBI07310.1"/>
    <property type="molecule type" value="Genomic_DNA"/>
</dbReference>
<dbReference type="SUPFAM" id="SSF52540">
    <property type="entry name" value="P-loop containing nucleoside triphosphate hydrolases"/>
    <property type="match status" value="1"/>
</dbReference>
<dbReference type="InterPro" id="IPR050742">
    <property type="entry name" value="Helicase_Restrict-Modif_Enz"/>
</dbReference>
<name>E6QJ94_9ZZZZ</name>
<dbReference type="SMART" id="SM00490">
    <property type="entry name" value="HELICc"/>
    <property type="match status" value="1"/>
</dbReference>